<proteinExistence type="predicted"/>
<evidence type="ECO:0000259" key="1">
    <source>
        <dbReference type="Pfam" id="PF00350"/>
    </source>
</evidence>
<dbReference type="PANTHER" id="PTHR43681">
    <property type="entry name" value="TRANSMEMBRANE GTPASE FZO"/>
    <property type="match status" value="1"/>
</dbReference>
<feature type="domain" description="Dynamin N-terminal" evidence="1">
    <location>
        <begin position="47"/>
        <end position="225"/>
    </location>
</feature>
<dbReference type="Gene3D" id="3.40.50.300">
    <property type="entry name" value="P-loop containing nucleotide triphosphate hydrolases"/>
    <property type="match status" value="1"/>
</dbReference>
<dbReference type="Pfam" id="PF00350">
    <property type="entry name" value="Dynamin_N"/>
    <property type="match status" value="1"/>
</dbReference>
<organism evidence="2 3">
    <name type="scientific">Streptomyces boetiae</name>
    <dbReference type="NCBI Taxonomy" id="3075541"/>
    <lineage>
        <taxon>Bacteria</taxon>
        <taxon>Bacillati</taxon>
        <taxon>Actinomycetota</taxon>
        <taxon>Actinomycetes</taxon>
        <taxon>Kitasatosporales</taxon>
        <taxon>Streptomycetaceae</taxon>
        <taxon>Streptomyces</taxon>
    </lineage>
</organism>
<dbReference type="InterPro" id="IPR045063">
    <property type="entry name" value="Dynamin_N"/>
</dbReference>
<accession>A0ABU2L8Y5</accession>
<dbReference type="Proteomes" id="UP001183388">
    <property type="component" value="Unassembled WGS sequence"/>
</dbReference>
<comment type="caution">
    <text evidence="2">The sequence shown here is derived from an EMBL/GenBank/DDBJ whole genome shotgun (WGS) entry which is preliminary data.</text>
</comment>
<dbReference type="RefSeq" id="WP_311630971.1">
    <property type="nucleotide sequence ID" value="NZ_JAVREN010000017.1"/>
</dbReference>
<dbReference type="PANTHER" id="PTHR43681:SF1">
    <property type="entry name" value="SARCALUMENIN"/>
    <property type="match status" value="1"/>
</dbReference>
<dbReference type="EMBL" id="JAVREN010000017">
    <property type="protein sequence ID" value="MDT0308019.1"/>
    <property type="molecule type" value="Genomic_DNA"/>
</dbReference>
<evidence type="ECO:0000313" key="2">
    <source>
        <dbReference type="EMBL" id="MDT0308019.1"/>
    </source>
</evidence>
<protein>
    <submittedName>
        <fullName evidence="2">Dynamin family protein</fullName>
    </submittedName>
</protein>
<reference evidence="3" key="1">
    <citation type="submission" date="2023-07" db="EMBL/GenBank/DDBJ databases">
        <title>30 novel species of actinomycetes from the DSMZ collection.</title>
        <authorList>
            <person name="Nouioui I."/>
        </authorList>
    </citation>
    <scope>NUCLEOTIDE SEQUENCE [LARGE SCALE GENOMIC DNA]</scope>
    <source>
        <strain evidence="3">DSM 44917</strain>
    </source>
</reference>
<evidence type="ECO:0000313" key="3">
    <source>
        <dbReference type="Proteomes" id="UP001183388"/>
    </source>
</evidence>
<dbReference type="SUPFAM" id="SSF52540">
    <property type="entry name" value="P-loop containing nucleoside triphosphate hydrolases"/>
    <property type="match status" value="1"/>
</dbReference>
<keyword evidence="3" id="KW-1185">Reference proteome</keyword>
<sequence length="529" mass="57714">MSEPLQRRVAAAFETAVGLLERGGEDTELLRRALAAERDRARRTMSVAVVGRISTGKSTLVNALIGEERLATGSQELTYNVNRLRHGPRARLLVRYKDGRPPRPFDPGRLAELTVRRERRPEEIDGIAEIVVELPSPYLRAFELIDTPGLDSVFGQDSLNTLEFLGLDPGEVRSATLRHAASADGLVFVVPVRGPSAGDSRLLAQYLGPEFVAATPLTALGVLTKCEQEWEPGGPHPMELGRALAGRMLRETPGLRRRLYDLLPVCSLTGQAVAGLDEADLARLGKLAALPEPRLHAALFAAAVFAGPGDGLPLRQEERERLWRRFGAWGIHAACRALREAGGGATVAGLRERLLADTGMTALRERLSDHFGHRAALLKLDAALGRVRRMPQTLAAGLGPRERAALRRAIGVIEDLALNEPGFAELAALRSLYGGQLRFSDAEGEELRRALGEFGRRPEQRLGLPSATPAPRLREAAAERHTAWLLRWQSGLLSGPSREAARTVVRAYEHLLHELPRKGREMRPPDGAA</sequence>
<dbReference type="InterPro" id="IPR051943">
    <property type="entry name" value="TRAFAC_Dynamin-like_GTPase"/>
</dbReference>
<gene>
    <name evidence="2" type="ORF">RM780_13735</name>
</gene>
<dbReference type="InterPro" id="IPR027417">
    <property type="entry name" value="P-loop_NTPase"/>
</dbReference>
<name>A0ABU2L8Y5_9ACTN</name>